<dbReference type="SUPFAM" id="SSF81778">
    <property type="entry name" value="Crustacean CHH/MIH/GIH neurohormone"/>
    <property type="match status" value="1"/>
</dbReference>
<dbReference type="EMBL" id="MW317128">
    <property type="protein sequence ID" value="UPH34161.1"/>
    <property type="molecule type" value="mRNA"/>
</dbReference>
<dbReference type="InterPro" id="IPR018251">
    <property type="entry name" value="Crust_neurhormone_CS"/>
</dbReference>
<dbReference type="Gene3D" id="1.10.2010.10">
    <property type="entry name" value="Crustacean CHH/MIH/GIH neurohormone"/>
    <property type="match status" value="1"/>
</dbReference>
<comment type="subcellular location">
    <subcellularLocation>
        <location evidence="1">Secreted</location>
    </subcellularLocation>
</comment>
<feature type="disulfide bond" evidence="6">
    <location>
        <begin position="54"/>
        <end position="70"/>
    </location>
</feature>
<dbReference type="GO" id="GO:0005184">
    <property type="term" value="F:neuropeptide hormone activity"/>
    <property type="evidence" value="ECO:0007669"/>
    <property type="project" value="InterPro"/>
</dbReference>
<accession>A0A8U0LTN7</accession>
<evidence type="ECO:0000256" key="3">
    <source>
        <dbReference type="ARBA" id="ARBA00022525"/>
    </source>
</evidence>
<dbReference type="InterPro" id="IPR001166">
    <property type="entry name" value="Hyperglycemic"/>
</dbReference>
<evidence type="ECO:0000256" key="5">
    <source>
        <dbReference type="ARBA" id="ARBA00023157"/>
    </source>
</evidence>
<name>A0A8U0LTN7_RHYMT</name>
<evidence type="ECO:0000256" key="4">
    <source>
        <dbReference type="ARBA" id="ARBA00022702"/>
    </source>
</evidence>
<feature type="disulfide bond" evidence="6">
    <location>
        <begin position="39"/>
        <end position="74"/>
    </location>
</feature>
<comment type="similarity">
    <text evidence="2">Belongs to the arthropod CHH/MIH/GIH/VIH hormone family.</text>
</comment>
<feature type="disulfide bond" evidence="6">
    <location>
        <begin position="57"/>
        <end position="83"/>
    </location>
</feature>
<keyword evidence="4" id="KW-0372">Hormone</keyword>
<protein>
    <submittedName>
        <fullName evidence="7">Venom peptide CNH-Rm</fullName>
    </submittedName>
</protein>
<organism evidence="7">
    <name type="scientific">Rhytidoponera metallica</name>
    <name type="common">Australian green-headed ant</name>
    <name type="synonym">Ponera metallica</name>
    <dbReference type="NCBI Taxonomy" id="148364"/>
    <lineage>
        <taxon>Eukaryota</taxon>
        <taxon>Metazoa</taxon>
        <taxon>Ecdysozoa</taxon>
        <taxon>Arthropoda</taxon>
        <taxon>Hexapoda</taxon>
        <taxon>Insecta</taxon>
        <taxon>Pterygota</taxon>
        <taxon>Neoptera</taxon>
        <taxon>Endopterygota</taxon>
        <taxon>Hymenoptera</taxon>
        <taxon>Apocrita</taxon>
        <taxon>Aculeata</taxon>
        <taxon>Formicoidea</taxon>
        <taxon>Formicidae</taxon>
        <taxon>Ectatomminae</taxon>
        <taxon>Ectatommini</taxon>
        <taxon>Rhytidoponera</taxon>
    </lineage>
</organism>
<evidence type="ECO:0000256" key="2">
    <source>
        <dbReference type="ARBA" id="ARBA00005447"/>
    </source>
</evidence>
<dbReference type="PRINTS" id="PR00550">
    <property type="entry name" value="HYPRGLYCEMIC"/>
</dbReference>
<keyword evidence="5 6" id="KW-1015">Disulfide bond</keyword>
<evidence type="ECO:0000256" key="6">
    <source>
        <dbReference type="PIRSR" id="PIRSR631098-51"/>
    </source>
</evidence>
<dbReference type="PANTHER" id="PTHR35981">
    <property type="entry name" value="ION TRANSPORT PEPTIDE, ISOFORM C"/>
    <property type="match status" value="1"/>
</dbReference>
<dbReference type="PROSITE" id="PS01250">
    <property type="entry name" value="CHH_MIH_GIH"/>
    <property type="match status" value="1"/>
</dbReference>
<keyword evidence="3" id="KW-0964">Secreted</keyword>
<dbReference type="GO" id="GO:0005576">
    <property type="term" value="C:extracellular region"/>
    <property type="evidence" value="ECO:0007669"/>
    <property type="project" value="UniProtKB-SubCell"/>
</dbReference>
<sequence length="114" mass="13647">MLFRLILLFIFVYYILLTSTIRENPYLYIYKTKIKDVVCTNHNNDTFNKVDNVCDDCFNLFRNINLYNDCRQNCFGSEYFPACLEVLLQLDEKQKHLEWVTQLHNGSTTNITWS</sequence>
<reference evidence="7" key="1">
    <citation type="submission" date="2020-11" db="EMBL/GenBank/DDBJ databases">
        <authorList>
            <person name="Robinson S.D."/>
        </authorList>
    </citation>
    <scope>NUCLEOTIDE SEQUENCE</scope>
    <source>
        <tissue evidence="7">Venom apparatus</tissue>
    </source>
</reference>
<dbReference type="InterPro" id="IPR035957">
    <property type="entry name" value="Crust_neurohorm_sf"/>
</dbReference>
<dbReference type="GO" id="GO:0007623">
    <property type="term" value="P:circadian rhythm"/>
    <property type="evidence" value="ECO:0007669"/>
    <property type="project" value="TreeGrafter"/>
</dbReference>
<dbReference type="AlphaFoldDB" id="A0A8U0LTN7"/>
<dbReference type="Pfam" id="PF01147">
    <property type="entry name" value="Crust_neurohorm"/>
    <property type="match status" value="1"/>
</dbReference>
<dbReference type="InterPro" id="IPR031098">
    <property type="entry name" value="Crust_neurohorm"/>
</dbReference>
<proteinExistence type="evidence at transcript level"/>
<evidence type="ECO:0000313" key="7">
    <source>
        <dbReference type="EMBL" id="UPH34161.1"/>
    </source>
</evidence>
<evidence type="ECO:0000256" key="1">
    <source>
        <dbReference type="ARBA" id="ARBA00004613"/>
    </source>
</evidence>
<dbReference type="PANTHER" id="PTHR35981:SF2">
    <property type="entry name" value="ION TRANSPORT PEPTIDE, ISOFORM C"/>
    <property type="match status" value="1"/>
</dbReference>